<dbReference type="InterPro" id="IPR051909">
    <property type="entry name" value="MFP_Cation_Efflux"/>
</dbReference>
<dbReference type="Pfam" id="PF25893">
    <property type="entry name" value="HH_CzcB"/>
    <property type="match status" value="1"/>
</dbReference>
<evidence type="ECO:0000259" key="6">
    <source>
        <dbReference type="Pfam" id="PF25954"/>
    </source>
</evidence>
<dbReference type="Pfam" id="PF25954">
    <property type="entry name" value="Beta-barrel_RND_2"/>
    <property type="match status" value="1"/>
</dbReference>
<dbReference type="STRING" id="314278.NB231_02658"/>
<evidence type="ECO:0000259" key="8">
    <source>
        <dbReference type="Pfam" id="PF25975"/>
    </source>
</evidence>
<accession>A4BRR1</accession>
<comment type="caution">
    <text evidence="9">The sequence shown here is derived from an EMBL/GenBank/DDBJ whole genome shotgun (WGS) entry which is preliminary data.</text>
</comment>
<dbReference type="PANTHER" id="PTHR30097:SF4">
    <property type="entry name" value="SLR6042 PROTEIN"/>
    <property type="match status" value="1"/>
</dbReference>
<dbReference type="Gene3D" id="2.40.420.20">
    <property type="match status" value="1"/>
</dbReference>
<feature type="domain" description="CusB-like beta-barrel" evidence="6">
    <location>
        <begin position="243"/>
        <end position="318"/>
    </location>
</feature>
<dbReference type="HOGENOM" id="CLU_018816_13_0_6"/>
<organism evidence="9 10">
    <name type="scientific">Nitrococcus mobilis Nb-231</name>
    <dbReference type="NCBI Taxonomy" id="314278"/>
    <lineage>
        <taxon>Bacteria</taxon>
        <taxon>Pseudomonadati</taxon>
        <taxon>Pseudomonadota</taxon>
        <taxon>Gammaproteobacteria</taxon>
        <taxon>Chromatiales</taxon>
        <taxon>Ectothiorhodospiraceae</taxon>
        <taxon>Nitrococcus</taxon>
    </lineage>
</organism>
<evidence type="ECO:0000259" key="5">
    <source>
        <dbReference type="Pfam" id="PF25893"/>
    </source>
</evidence>
<feature type="signal peptide" evidence="4">
    <location>
        <begin position="1"/>
        <end position="24"/>
    </location>
</feature>
<keyword evidence="10" id="KW-1185">Reference proteome</keyword>
<dbReference type="InterPro" id="IPR058792">
    <property type="entry name" value="Beta-barrel_RND_2"/>
</dbReference>
<feature type="coiled-coil region" evidence="3">
    <location>
        <begin position="135"/>
        <end position="182"/>
    </location>
</feature>
<dbReference type="Pfam" id="PF25973">
    <property type="entry name" value="BSH_CzcB"/>
    <property type="match status" value="1"/>
</dbReference>
<feature type="chain" id="PRO_5002665341" evidence="4">
    <location>
        <begin position="25"/>
        <end position="401"/>
    </location>
</feature>
<dbReference type="Pfam" id="PF25975">
    <property type="entry name" value="CzcB_C"/>
    <property type="match status" value="1"/>
</dbReference>
<reference evidence="9 10" key="1">
    <citation type="submission" date="2006-02" db="EMBL/GenBank/DDBJ databases">
        <authorList>
            <person name="Waterbury J."/>
            <person name="Ferriera S."/>
            <person name="Johnson J."/>
            <person name="Kravitz S."/>
            <person name="Halpern A."/>
            <person name="Remington K."/>
            <person name="Beeson K."/>
            <person name="Tran B."/>
            <person name="Rogers Y.-H."/>
            <person name="Friedman R."/>
            <person name="Venter J.C."/>
        </authorList>
    </citation>
    <scope>NUCLEOTIDE SEQUENCE [LARGE SCALE GENOMIC DNA]</scope>
    <source>
        <strain evidence="9 10">Nb-231</strain>
    </source>
</reference>
<dbReference type="GO" id="GO:0022857">
    <property type="term" value="F:transmembrane transporter activity"/>
    <property type="evidence" value="ECO:0007669"/>
    <property type="project" value="InterPro"/>
</dbReference>
<dbReference type="InterPro" id="IPR006143">
    <property type="entry name" value="RND_pump_MFP"/>
</dbReference>
<dbReference type="GO" id="GO:0016020">
    <property type="term" value="C:membrane"/>
    <property type="evidence" value="ECO:0007669"/>
    <property type="project" value="InterPro"/>
</dbReference>
<dbReference type="AlphaFoldDB" id="A4BRR1"/>
<dbReference type="GO" id="GO:0015679">
    <property type="term" value="P:plasma membrane copper ion transport"/>
    <property type="evidence" value="ECO:0007669"/>
    <property type="project" value="TreeGrafter"/>
</dbReference>
<dbReference type="PANTHER" id="PTHR30097">
    <property type="entry name" value="CATION EFFLUX SYSTEM PROTEIN CUSB"/>
    <property type="match status" value="1"/>
</dbReference>
<dbReference type="InterPro" id="IPR058649">
    <property type="entry name" value="CzcB_C"/>
</dbReference>
<dbReference type="RefSeq" id="WP_004999504.1">
    <property type="nucleotide sequence ID" value="NZ_CH672427.1"/>
</dbReference>
<keyword evidence="3" id="KW-0175">Coiled coil</keyword>
<comment type="similarity">
    <text evidence="1">Belongs to the membrane fusion protein (MFP) (TC 8.A.1) family.</text>
</comment>
<feature type="domain" description="CzcB-like C-terminal circularly permuted SH3-like" evidence="8">
    <location>
        <begin position="327"/>
        <end position="387"/>
    </location>
</feature>
<dbReference type="InterPro" id="IPR058648">
    <property type="entry name" value="HH_CzcB-like"/>
</dbReference>
<dbReference type="OrthoDB" id="9806939at2"/>
<sequence>MRIGALFSLALLTALPSTGFYALATDGSGQQEPRQQLSKPAAAEAHSEVHLTDAQRQHLQLRVARAGRGRAEALTRLPASIAFDADRVAKIGPRMRAKVIRVIKDLGEKVAVGEAVALMDSVALGKAKARYLTTRARLETERANYVREKKLAAQKITSEATLLEAKARYGEAQAALNAATEELRLHGLSRKAIQAIAAGGKTPLSRHMLTSPIAGVVQQRGLTPGQTIGADETPIHVVDTREMWVMIEAYERNIPMLAVGQSARITLRALPERRFEGRIDWISRALDSDSRTLRVRAVLDNPDGQLRAGMFGTAAIRTRGIGQAALVPIDAVQTVNGRPAVFVPGEEVGAFRAVSVVLGEESDGRVEVVSGIQPGDRVVVAGAFDLKSAMTASRRSAAHGH</sequence>
<dbReference type="GO" id="GO:0060003">
    <property type="term" value="P:copper ion export"/>
    <property type="evidence" value="ECO:0007669"/>
    <property type="project" value="TreeGrafter"/>
</dbReference>
<evidence type="ECO:0000313" key="10">
    <source>
        <dbReference type="Proteomes" id="UP000003374"/>
    </source>
</evidence>
<dbReference type="GO" id="GO:0046914">
    <property type="term" value="F:transition metal ion binding"/>
    <property type="evidence" value="ECO:0007669"/>
    <property type="project" value="TreeGrafter"/>
</dbReference>
<evidence type="ECO:0000256" key="2">
    <source>
        <dbReference type="ARBA" id="ARBA00022448"/>
    </source>
</evidence>
<dbReference type="Gene3D" id="1.10.287.470">
    <property type="entry name" value="Helix hairpin bin"/>
    <property type="match status" value="1"/>
</dbReference>
<proteinExistence type="inferred from homology"/>
<dbReference type="GO" id="GO:0030288">
    <property type="term" value="C:outer membrane-bounded periplasmic space"/>
    <property type="evidence" value="ECO:0007669"/>
    <property type="project" value="TreeGrafter"/>
</dbReference>
<evidence type="ECO:0000259" key="7">
    <source>
        <dbReference type="Pfam" id="PF25973"/>
    </source>
</evidence>
<feature type="domain" description="CzcB-like alpha-helical hairpin" evidence="5">
    <location>
        <begin position="127"/>
        <end position="184"/>
    </location>
</feature>
<evidence type="ECO:0000256" key="1">
    <source>
        <dbReference type="ARBA" id="ARBA00009477"/>
    </source>
</evidence>
<dbReference type="Proteomes" id="UP000003374">
    <property type="component" value="Unassembled WGS sequence"/>
</dbReference>
<name>A4BRR1_9GAMM</name>
<dbReference type="FunFam" id="2.40.30.170:FF:000010">
    <property type="entry name" value="Efflux RND transporter periplasmic adaptor subunit"/>
    <property type="match status" value="1"/>
</dbReference>
<dbReference type="Gene3D" id="2.40.30.170">
    <property type="match status" value="1"/>
</dbReference>
<protein>
    <submittedName>
        <fullName evidence="9">Secretion protein HlyD</fullName>
    </submittedName>
</protein>
<dbReference type="EMBL" id="AAOF01000007">
    <property type="protein sequence ID" value="EAR21632.1"/>
    <property type="molecule type" value="Genomic_DNA"/>
</dbReference>
<evidence type="ECO:0000313" key="9">
    <source>
        <dbReference type="EMBL" id="EAR21632.1"/>
    </source>
</evidence>
<dbReference type="NCBIfam" id="TIGR01730">
    <property type="entry name" value="RND_mfp"/>
    <property type="match status" value="1"/>
</dbReference>
<dbReference type="SUPFAM" id="SSF111369">
    <property type="entry name" value="HlyD-like secretion proteins"/>
    <property type="match status" value="1"/>
</dbReference>
<dbReference type="eggNOG" id="COG0845">
    <property type="taxonomic scope" value="Bacteria"/>
</dbReference>
<feature type="domain" description="CzcB-like barrel-sandwich hybrid" evidence="7">
    <location>
        <begin position="87"/>
        <end position="238"/>
    </location>
</feature>
<keyword evidence="4" id="KW-0732">Signal</keyword>
<evidence type="ECO:0000256" key="3">
    <source>
        <dbReference type="SAM" id="Coils"/>
    </source>
</evidence>
<keyword evidence="2" id="KW-0813">Transport</keyword>
<evidence type="ECO:0000256" key="4">
    <source>
        <dbReference type="SAM" id="SignalP"/>
    </source>
</evidence>
<dbReference type="InterPro" id="IPR058647">
    <property type="entry name" value="BSH_CzcB-like"/>
</dbReference>
<gene>
    <name evidence="9" type="ORF">NB231_02658</name>
</gene>